<proteinExistence type="predicted"/>
<reference evidence="6" key="1">
    <citation type="submission" date="2016-06" db="UniProtKB">
        <authorList>
            <consortium name="WormBaseParasite"/>
        </authorList>
    </citation>
    <scope>IDENTIFICATION</scope>
</reference>
<feature type="compositionally biased region" description="Polar residues" evidence="2">
    <location>
        <begin position="33"/>
        <end position="42"/>
    </location>
</feature>
<dbReference type="WBParaSite" id="SCUD_0000514801-mRNA-1">
    <property type="protein sequence ID" value="SCUD_0000514801-mRNA-1"/>
    <property type="gene ID" value="SCUD_0000514801"/>
</dbReference>
<evidence type="ECO:0000313" key="6">
    <source>
        <dbReference type="WBParaSite" id="SCUD_0000514801-mRNA-1"/>
    </source>
</evidence>
<evidence type="ECO:0000313" key="5">
    <source>
        <dbReference type="Proteomes" id="UP000279833"/>
    </source>
</evidence>
<name>A0A183JR09_9TREM</name>
<feature type="domain" description="CUB" evidence="3">
    <location>
        <begin position="57"/>
        <end position="105"/>
    </location>
</feature>
<accession>A0A183JR09</accession>
<dbReference type="Gene3D" id="2.60.120.290">
    <property type="entry name" value="Spermadhesin, CUB domain"/>
    <property type="match status" value="1"/>
</dbReference>
<dbReference type="SUPFAM" id="SSF49854">
    <property type="entry name" value="Spermadhesin, CUB domain"/>
    <property type="match status" value="1"/>
</dbReference>
<dbReference type="InterPro" id="IPR035914">
    <property type="entry name" value="Sperma_CUB_dom_sf"/>
</dbReference>
<dbReference type="Pfam" id="PF00431">
    <property type="entry name" value="CUB"/>
    <property type="match status" value="1"/>
</dbReference>
<dbReference type="AlphaFoldDB" id="A0A183JR09"/>
<sequence length="152" mass="17952">AYHTDGLPIKATQCDQLFFSSSYITIQDDHNQQISPKSSSLNQRHKGSNEELFSSRTKTNGKFFSPNYPQFYKASMLCKYYFLAHYNERIVIKLNHVQLWSYKRSEYVCFQIDPRCNCVMNFLLVLLLTPRPASFNNNLFAFYWYCLLESSH</sequence>
<evidence type="ECO:0000259" key="3">
    <source>
        <dbReference type="Pfam" id="PF00431"/>
    </source>
</evidence>
<gene>
    <name evidence="4" type="ORF">SCUD_LOCUS5148</name>
</gene>
<evidence type="ECO:0000256" key="1">
    <source>
        <dbReference type="ARBA" id="ARBA00023157"/>
    </source>
</evidence>
<evidence type="ECO:0000313" key="4">
    <source>
        <dbReference type="EMBL" id="VDO93534.1"/>
    </source>
</evidence>
<dbReference type="InterPro" id="IPR000859">
    <property type="entry name" value="CUB_dom"/>
</dbReference>
<keyword evidence="5" id="KW-1185">Reference proteome</keyword>
<protein>
    <submittedName>
        <fullName evidence="6">CUB domain-containing protein</fullName>
    </submittedName>
</protein>
<feature type="region of interest" description="Disordered" evidence="2">
    <location>
        <begin position="33"/>
        <end position="54"/>
    </location>
</feature>
<keyword evidence="1" id="KW-1015">Disulfide bond</keyword>
<dbReference type="Proteomes" id="UP000279833">
    <property type="component" value="Unassembled WGS sequence"/>
</dbReference>
<evidence type="ECO:0000256" key="2">
    <source>
        <dbReference type="SAM" id="MobiDB-lite"/>
    </source>
</evidence>
<reference evidence="4 5" key="2">
    <citation type="submission" date="2018-11" db="EMBL/GenBank/DDBJ databases">
        <authorList>
            <consortium name="Pathogen Informatics"/>
        </authorList>
    </citation>
    <scope>NUCLEOTIDE SEQUENCE [LARGE SCALE GENOMIC DNA]</scope>
    <source>
        <strain evidence="4">Dakar</strain>
        <strain evidence="5">Dakar, Senegal</strain>
    </source>
</reference>
<dbReference type="EMBL" id="UZAK01007878">
    <property type="protein sequence ID" value="VDO93534.1"/>
    <property type="molecule type" value="Genomic_DNA"/>
</dbReference>
<organism evidence="6">
    <name type="scientific">Schistosoma curassoni</name>
    <dbReference type="NCBI Taxonomy" id="6186"/>
    <lineage>
        <taxon>Eukaryota</taxon>
        <taxon>Metazoa</taxon>
        <taxon>Spiralia</taxon>
        <taxon>Lophotrochozoa</taxon>
        <taxon>Platyhelminthes</taxon>
        <taxon>Trematoda</taxon>
        <taxon>Digenea</taxon>
        <taxon>Strigeidida</taxon>
        <taxon>Schistosomatoidea</taxon>
        <taxon>Schistosomatidae</taxon>
        <taxon>Schistosoma</taxon>
    </lineage>
</organism>